<dbReference type="Pfam" id="PF02625">
    <property type="entry name" value="XdhC_CoxI"/>
    <property type="match status" value="1"/>
</dbReference>
<sequence length="284" mass="29077">MITARFEDRFESRLSSLRATGEPFAIATVVRTVDATSAKPGAKAIVLADGTIAEGWIGGGCARSAVGKAGAAAIKAGQPQFISLRPEELLAAEGVAPGEERAGVRFARNGCPSKGSMDIFVEPVLPRPRLVVFGAGPVAMALCDLAGRFDLHRTMAAPGLTEGPAERVQDGFVLPTGAEGGGEAAPGARRFIVVATQGKGDEAGLRAALAAGAEHVAFVGSRRKFATLAERLIAGGMEAEALARVKAPAGVNIHAITPEEIALSILAEIVMLRRDGGRGEAHGG</sequence>
<protein>
    <submittedName>
        <fullName evidence="3">XdhC /CoxI family-like protein</fullName>
    </submittedName>
</protein>
<evidence type="ECO:0000313" key="3">
    <source>
        <dbReference type="EMBL" id="NGQ90380.1"/>
    </source>
</evidence>
<feature type="domain" description="XdhC- CoxI" evidence="1">
    <location>
        <begin position="18"/>
        <end position="82"/>
    </location>
</feature>
<name>A0A6M1TR90_9RHOB</name>
<dbReference type="AlphaFoldDB" id="A0A6M1TR90"/>
<evidence type="ECO:0000313" key="4">
    <source>
        <dbReference type="Proteomes" id="UP000474758"/>
    </source>
</evidence>
<dbReference type="PANTHER" id="PTHR30388">
    <property type="entry name" value="ALDEHYDE OXIDOREDUCTASE MOLYBDENUM COFACTOR ASSEMBLY PROTEIN"/>
    <property type="match status" value="1"/>
</dbReference>
<gene>
    <name evidence="3" type="ORF">G5V65_05690</name>
</gene>
<dbReference type="Proteomes" id="UP000474758">
    <property type="component" value="Unassembled WGS sequence"/>
</dbReference>
<evidence type="ECO:0000259" key="1">
    <source>
        <dbReference type="Pfam" id="PF02625"/>
    </source>
</evidence>
<evidence type="ECO:0000259" key="2">
    <source>
        <dbReference type="Pfam" id="PF13478"/>
    </source>
</evidence>
<dbReference type="PANTHER" id="PTHR30388:SF6">
    <property type="entry name" value="XANTHINE DEHYDROGENASE SUBUNIT A-RELATED"/>
    <property type="match status" value="1"/>
</dbReference>
<comment type="caution">
    <text evidence="3">The sequence shown here is derived from an EMBL/GenBank/DDBJ whole genome shotgun (WGS) entry which is preliminary data.</text>
</comment>
<feature type="domain" description="XdhC Rossmann" evidence="2">
    <location>
        <begin position="130"/>
        <end position="269"/>
    </location>
</feature>
<dbReference type="InterPro" id="IPR052698">
    <property type="entry name" value="MoCofactor_Util/Proc"/>
</dbReference>
<dbReference type="RefSeq" id="WP_165047770.1">
    <property type="nucleotide sequence ID" value="NZ_JAALFE010000004.1"/>
</dbReference>
<dbReference type="Gene3D" id="3.40.50.720">
    <property type="entry name" value="NAD(P)-binding Rossmann-like Domain"/>
    <property type="match status" value="1"/>
</dbReference>
<reference evidence="3 4" key="1">
    <citation type="submission" date="2020-02" db="EMBL/GenBank/DDBJ databases">
        <title>Rhodobacter translucens sp. nov., a novel bacterium isolated from activated sludge.</title>
        <authorList>
            <person name="Liu J."/>
        </authorList>
    </citation>
    <scope>NUCLEOTIDE SEQUENCE [LARGE SCALE GENOMIC DNA]</scope>
    <source>
        <strain evidence="3 4">HX-7-19</strain>
    </source>
</reference>
<dbReference type="InterPro" id="IPR003777">
    <property type="entry name" value="XdhC_CoxI"/>
</dbReference>
<dbReference type="Pfam" id="PF13478">
    <property type="entry name" value="XdhC_C"/>
    <property type="match status" value="1"/>
</dbReference>
<proteinExistence type="predicted"/>
<dbReference type="InterPro" id="IPR027051">
    <property type="entry name" value="XdhC_Rossmann_dom"/>
</dbReference>
<organism evidence="3 4">
    <name type="scientific">Paragemmobacter kunshanensis</name>
    <dbReference type="NCBI Taxonomy" id="2583234"/>
    <lineage>
        <taxon>Bacteria</taxon>
        <taxon>Pseudomonadati</taxon>
        <taxon>Pseudomonadota</taxon>
        <taxon>Alphaproteobacteria</taxon>
        <taxon>Rhodobacterales</taxon>
        <taxon>Paracoccaceae</taxon>
        <taxon>Paragemmobacter</taxon>
    </lineage>
</organism>
<keyword evidence="4" id="KW-1185">Reference proteome</keyword>
<dbReference type="EMBL" id="JAALFE010000004">
    <property type="protein sequence ID" value="NGQ90380.1"/>
    <property type="molecule type" value="Genomic_DNA"/>
</dbReference>
<accession>A0A6M1TR90</accession>